<keyword evidence="1" id="KW-1133">Transmembrane helix</keyword>
<evidence type="ECO:0000256" key="1">
    <source>
        <dbReference type="SAM" id="Phobius"/>
    </source>
</evidence>
<keyword evidence="1" id="KW-0812">Transmembrane</keyword>
<organism evidence="3 4">
    <name type="scientific">Paenirhodobacter hankyongi</name>
    <dbReference type="NCBI Taxonomy" id="2294033"/>
    <lineage>
        <taxon>Bacteria</taxon>
        <taxon>Pseudomonadati</taxon>
        <taxon>Pseudomonadota</taxon>
        <taxon>Alphaproteobacteria</taxon>
        <taxon>Rhodobacterales</taxon>
        <taxon>Rhodobacter group</taxon>
        <taxon>Paenirhodobacter</taxon>
    </lineage>
</organism>
<accession>A0A421BNM5</accession>
<evidence type="ECO:0000313" key="4">
    <source>
        <dbReference type="Proteomes" id="UP000279673"/>
    </source>
</evidence>
<keyword evidence="4" id="KW-1185">Reference proteome</keyword>
<dbReference type="EMBL" id="RCHI01000008">
    <property type="protein sequence ID" value="RLL64683.1"/>
    <property type="molecule type" value="Genomic_DNA"/>
</dbReference>
<dbReference type="Proteomes" id="UP000279673">
    <property type="component" value="Unassembled WGS sequence"/>
</dbReference>
<reference evidence="3 4" key="1">
    <citation type="submission" date="2018-10" db="EMBL/GenBank/DDBJ databases">
        <title>Rhodobacter sp . BO-81.</title>
        <authorList>
            <person name="Im W.T."/>
        </authorList>
    </citation>
    <scope>NUCLEOTIDE SEQUENCE [LARGE SCALE GENOMIC DNA]</scope>
    <source>
        <strain evidence="3 4">BO-81</strain>
    </source>
</reference>
<protein>
    <submittedName>
        <fullName evidence="3">Aa3-type cytochrome c oxidase subunit IV</fullName>
    </submittedName>
</protein>
<feature type="transmembrane region" description="Helical" evidence="1">
    <location>
        <begin position="21"/>
        <end position="42"/>
    </location>
</feature>
<dbReference type="Gene3D" id="1.20.5.160">
    <property type="entry name" value="Bacterial aa3 type cytochrome c oxidase subunit IV"/>
    <property type="match status" value="1"/>
</dbReference>
<evidence type="ECO:0000259" key="2">
    <source>
        <dbReference type="Pfam" id="PF07835"/>
    </source>
</evidence>
<sequence>MADYRMGSMDIRAHERTFAGFLRFVTVGAVVIVAFLVFLALANG</sequence>
<comment type="caution">
    <text evidence="3">The sequence shown here is derived from an EMBL/GenBank/DDBJ whole genome shotgun (WGS) entry which is preliminary data.</text>
</comment>
<feature type="domain" description="Cytochrome c oxidase subunit IV bacterial aa3 type" evidence="2">
    <location>
        <begin position="8"/>
        <end position="43"/>
    </location>
</feature>
<dbReference type="AlphaFoldDB" id="A0A421BNM5"/>
<keyword evidence="1" id="KW-0472">Membrane</keyword>
<dbReference type="SUPFAM" id="SSF81469">
    <property type="entry name" value="Bacterial aa3 type cytochrome c oxidase subunit IV"/>
    <property type="match status" value="1"/>
</dbReference>
<dbReference type="InterPro" id="IPR036596">
    <property type="entry name" value="Cyt-C_aa3_sf"/>
</dbReference>
<dbReference type="RefSeq" id="WP_121533454.1">
    <property type="nucleotide sequence ID" value="NZ_RCHI01000008.1"/>
</dbReference>
<dbReference type="Pfam" id="PF07835">
    <property type="entry name" value="COX4_pro_2"/>
    <property type="match status" value="1"/>
</dbReference>
<dbReference type="InterPro" id="IPR012422">
    <property type="entry name" value="Cyt_c_oxidase_su4_bac-aa3"/>
</dbReference>
<gene>
    <name evidence="3" type="ORF">DYS74_10145</name>
</gene>
<name>A0A421BNM5_9RHOB</name>
<proteinExistence type="predicted"/>
<evidence type="ECO:0000313" key="3">
    <source>
        <dbReference type="EMBL" id="RLL64683.1"/>
    </source>
</evidence>